<evidence type="ECO:0000313" key="6">
    <source>
        <dbReference type="Ensembl" id="ENSMMOP00000014962.1"/>
    </source>
</evidence>
<proteinExistence type="predicted"/>
<sequence>HPGWPPEEKRRSEVKQQVRSQQEAEVSRVKELQEELEQEIAELERRDAELEKLEHTEDHNQFLHNYPSLAPLSQPLPSIKRPLKYFEDMTAAVSEARDKLVDVLREKLPKILRTVIEVDAFLSQQLRSREEFLQYACQLTLDPVTAHPWMVLSDGNRKVTTVKNTHTYQVLSRESLTGQCYWEVEWDALVTVAVAYKNISRQGPGVNVRSDTMTSLGR</sequence>
<feature type="region of interest" description="Disordered" evidence="4">
    <location>
        <begin position="1"/>
        <end position="30"/>
    </location>
</feature>
<feature type="compositionally biased region" description="Basic and acidic residues" evidence="4">
    <location>
        <begin position="1"/>
        <end position="16"/>
    </location>
</feature>
<dbReference type="SMART" id="SM00589">
    <property type="entry name" value="PRY"/>
    <property type="match status" value="1"/>
</dbReference>
<dbReference type="InterPro" id="IPR006574">
    <property type="entry name" value="PRY"/>
</dbReference>
<dbReference type="Gene3D" id="2.60.120.920">
    <property type="match status" value="1"/>
</dbReference>
<dbReference type="InterPro" id="IPR058030">
    <property type="entry name" value="TRIM8/14/16/25/29/45/65_CC"/>
</dbReference>
<evidence type="ECO:0000259" key="5">
    <source>
        <dbReference type="SMART" id="SM00589"/>
    </source>
</evidence>
<dbReference type="Ensembl" id="ENSMMOT00000015207.1">
    <property type="protein sequence ID" value="ENSMMOP00000014962.1"/>
    <property type="gene ID" value="ENSMMOG00000011441.1"/>
</dbReference>
<reference evidence="6" key="1">
    <citation type="submission" date="2025-08" db="UniProtKB">
        <authorList>
            <consortium name="Ensembl"/>
        </authorList>
    </citation>
    <scope>IDENTIFICATION</scope>
</reference>
<evidence type="ECO:0000256" key="3">
    <source>
        <dbReference type="ARBA" id="ARBA00022833"/>
    </source>
</evidence>
<name>A0A3Q3WRD1_MOLML</name>
<dbReference type="InterPro" id="IPR051051">
    <property type="entry name" value="E3_ubiq-ligase_TRIM/RNF"/>
</dbReference>
<evidence type="ECO:0000256" key="4">
    <source>
        <dbReference type="SAM" id="MobiDB-lite"/>
    </source>
</evidence>
<dbReference type="PANTHER" id="PTHR25465:SF5">
    <property type="entry name" value="E3 UBIQUITIN_ISG15 LIGASE TRIM25-RELATED"/>
    <property type="match status" value="1"/>
</dbReference>
<dbReference type="SUPFAM" id="SSF49899">
    <property type="entry name" value="Concanavalin A-like lectins/glucanases"/>
    <property type="match status" value="1"/>
</dbReference>
<keyword evidence="7" id="KW-1185">Reference proteome</keyword>
<dbReference type="InterPro" id="IPR043136">
    <property type="entry name" value="B30.2/SPRY_sf"/>
</dbReference>
<dbReference type="PANTHER" id="PTHR25465">
    <property type="entry name" value="B-BOX DOMAIN CONTAINING"/>
    <property type="match status" value="1"/>
</dbReference>
<dbReference type="Pfam" id="PF13765">
    <property type="entry name" value="PRY"/>
    <property type="match status" value="1"/>
</dbReference>
<dbReference type="STRING" id="94237.ENSMMOP00000014962"/>
<evidence type="ECO:0000256" key="2">
    <source>
        <dbReference type="ARBA" id="ARBA00022771"/>
    </source>
</evidence>
<evidence type="ECO:0000256" key="1">
    <source>
        <dbReference type="ARBA" id="ARBA00022723"/>
    </source>
</evidence>
<feature type="domain" description="SPRY-associated" evidence="5">
    <location>
        <begin position="136"/>
        <end position="177"/>
    </location>
</feature>
<dbReference type="Pfam" id="PF25600">
    <property type="entry name" value="TRIM_CC"/>
    <property type="match status" value="1"/>
</dbReference>
<dbReference type="GO" id="GO:0008270">
    <property type="term" value="F:zinc ion binding"/>
    <property type="evidence" value="ECO:0007669"/>
    <property type="project" value="UniProtKB-KW"/>
</dbReference>
<dbReference type="Proteomes" id="UP000261620">
    <property type="component" value="Unplaced"/>
</dbReference>
<dbReference type="OMA" id="MIWERKL"/>
<accession>A0A3Q3WRD1</accession>
<dbReference type="AlphaFoldDB" id="A0A3Q3WRD1"/>
<keyword evidence="3" id="KW-0862">Zinc</keyword>
<keyword evidence="2" id="KW-0863">Zinc-finger</keyword>
<dbReference type="InterPro" id="IPR013320">
    <property type="entry name" value="ConA-like_dom_sf"/>
</dbReference>
<protein>
    <recommendedName>
        <fullName evidence="5">SPRY-associated domain-containing protein</fullName>
    </recommendedName>
</protein>
<keyword evidence="1" id="KW-0479">Metal-binding</keyword>
<reference evidence="6" key="2">
    <citation type="submission" date="2025-09" db="UniProtKB">
        <authorList>
            <consortium name="Ensembl"/>
        </authorList>
    </citation>
    <scope>IDENTIFICATION</scope>
</reference>
<evidence type="ECO:0000313" key="7">
    <source>
        <dbReference type="Proteomes" id="UP000261620"/>
    </source>
</evidence>
<organism evidence="6 7">
    <name type="scientific">Mola mola</name>
    <name type="common">Ocean sunfish</name>
    <name type="synonym">Tetraodon mola</name>
    <dbReference type="NCBI Taxonomy" id="94237"/>
    <lineage>
        <taxon>Eukaryota</taxon>
        <taxon>Metazoa</taxon>
        <taxon>Chordata</taxon>
        <taxon>Craniata</taxon>
        <taxon>Vertebrata</taxon>
        <taxon>Euteleostomi</taxon>
        <taxon>Actinopterygii</taxon>
        <taxon>Neopterygii</taxon>
        <taxon>Teleostei</taxon>
        <taxon>Neoteleostei</taxon>
        <taxon>Acanthomorphata</taxon>
        <taxon>Eupercaria</taxon>
        <taxon>Tetraodontiformes</taxon>
        <taxon>Molidae</taxon>
        <taxon>Mola</taxon>
    </lineage>
</organism>